<gene>
    <name evidence="1" type="ORF">E2C01_063176</name>
</gene>
<evidence type="ECO:0000313" key="2">
    <source>
        <dbReference type="Proteomes" id="UP000324222"/>
    </source>
</evidence>
<sequence>MIRYALHFPYVISSTTYVHASTKSPECRSAILKHRRHNPQDQQQEQDCGGGLPQTAVDRLALPPWRQFTPAQVTAICSHQQGHYHLDNTSTFSIRPPELLLFFTLEVYLRWLTWKKEPKAQLNPILNASHLIDGAGRCVRICAAHGSHAASYIHALTTCNDPTVAVIATDLYAHIFGPIHHHQQKEAPATEHYQRFVDTTDMRRNVVVFKAPFPSNLPEFFVHTLQY</sequence>
<dbReference type="Proteomes" id="UP000324222">
    <property type="component" value="Unassembled WGS sequence"/>
</dbReference>
<dbReference type="EMBL" id="VSRR010028680">
    <property type="protein sequence ID" value="MPC68963.1"/>
    <property type="molecule type" value="Genomic_DNA"/>
</dbReference>
<comment type="caution">
    <text evidence="1">The sequence shown here is derived from an EMBL/GenBank/DDBJ whole genome shotgun (WGS) entry which is preliminary data.</text>
</comment>
<dbReference type="AlphaFoldDB" id="A0A5B7HFN1"/>
<proteinExistence type="predicted"/>
<name>A0A5B7HFN1_PORTR</name>
<accession>A0A5B7HFN1</accession>
<keyword evidence="2" id="KW-1185">Reference proteome</keyword>
<reference evidence="1 2" key="1">
    <citation type="submission" date="2019-05" db="EMBL/GenBank/DDBJ databases">
        <title>Another draft genome of Portunus trituberculatus and its Hox gene families provides insights of decapod evolution.</title>
        <authorList>
            <person name="Jeong J.-H."/>
            <person name="Song I."/>
            <person name="Kim S."/>
            <person name="Choi T."/>
            <person name="Kim D."/>
            <person name="Ryu S."/>
            <person name="Kim W."/>
        </authorList>
    </citation>
    <scope>NUCLEOTIDE SEQUENCE [LARGE SCALE GENOMIC DNA]</scope>
    <source>
        <tissue evidence="1">Muscle</tissue>
    </source>
</reference>
<organism evidence="1 2">
    <name type="scientific">Portunus trituberculatus</name>
    <name type="common">Swimming crab</name>
    <name type="synonym">Neptunus trituberculatus</name>
    <dbReference type="NCBI Taxonomy" id="210409"/>
    <lineage>
        <taxon>Eukaryota</taxon>
        <taxon>Metazoa</taxon>
        <taxon>Ecdysozoa</taxon>
        <taxon>Arthropoda</taxon>
        <taxon>Crustacea</taxon>
        <taxon>Multicrustacea</taxon>
        <taxon>Malacostraca</taxon>
        <taxon>Eumalacostraca</taxon>
        <taxon>Eucarida</taxon>
        <taxon>Decapoda</taxon>
        <taxon>Pleocyemata</taxon>
        <taxon>Brachyura</taxon>
        <taxon>Eubrachyura</taxon>
        <taxon>Portunoidea</taxon>
        <taxon>Portunidae</taxon>
        <taxon>Portuninae</taxon>
        <taxon>Portunus</taxon>
    </lineage>
</organism>
<protein>
    <submittedName>
        <fullName evidence="1">Uncharacterized protein</fullName>
    </submittedName>
</protein>
<evidence type="ECO:0000313" key="1">
    <source>
        <dbReference type="EMBL" id="MPC68963.1"/>
    </source>
</evidence>